<dbReference type="EMBL" id="BMWD01000007">
    <property type="protein sequence ID" value="GGX57869.1"/>
    <property type="molecule type" value="Genomic_DNA"/>
</dbReference>
<reference evidence="4" key="1">
    <citation type="journal article" date="2014" name="Int. J. Syst. Evol. Microbiol.">
        <title>Complete genome sequence of Corynebacterium casei LMG S-19264T (=DSM 44701T), isolated from a smear-ripened cheese.</title>
        <authorList>
            <consortium name="US DOE Joint Genome Institute (JGI-PGF)"/>
            <person name="Walter F."/>
            <person name="Albersmeier A."/>
            <person name="Kalinowski J."/>
            <person name="Ruckert C."/>
        </authorList>
    </citation>
    <scope>NUCLEOTIDE SEQUENCE</scope>
    <source>
        <strain evidence="4">JCM 4956</strain>
    </source>
</reference>
<dbReference type="Gene3D" id="2.60.40.20">
    <property type="entry name" value="Alpha-amylase inhibitor"/>
    <property type="match status" value="1"/>
</dbReference>
<dbReference type="RefSeq" id="WP_190035657.1">
    <property type="nucleotide sequence ID" value="NZ_BMWD01000007.1"/>
</dbReference>
<dbReference type="Pfam" id="PF01356">
    <property type="entry name" value="A_amylase_inhib"/>
    <property type="match status" value="1"/>
</dbReference>
<evidence type="ECO:0000313" key="4">
    <source>
        <dbReference type="EMBL" id="GGX57869.1"/>
    </source>
</evidence>
<dbReference type="SMART" id="SM00783">
    <property type="entry name" value="A_amylase_inhib"/>
    <property type="match status" value="1"/>
</dbReference>
<name>A0A918KDX3_9ACTN</name>
<evidence type="ECO:0000256" key="2">
    <source>
        <dbReference type="ARBA" id="ARBA00023157"/>
    </source>
</evidence>
<evidence type="ECO:0000256" key="1">
    <source>
        <dbReference type="ARBA" id="ARBA00022579"/>
    </source>
</evidence>
<gene>
    <name evidence="4" type="ORF">GCM10010515_26960</name>
</gene>
<proteinExistence type="predicted"/>
<comment type="caution">
    <text evidence="4">The sequence shown here is derived from an EMBL/GenBank/DDBJ whole genome shotgun (WGS) entry which is preliminary data.</text>
</comment>
<dbReference type="AlphaFoldDB" id="A0A918KDX3"/>
<keyword evidence="3" id="KW-0732">Signal</keyword>
<keyword evidence="5" id="KW-1185">Reference proteome</keyword>
<reference evidence="4" key="2">
    <citation type="submission" date="2020-09" db="EMBL/GenBank/DDBJ databases">
        <authorList>
            <person name="Sun Q."/>
            <person name="Ohkuma M."/>
        </authorList>
    </citation>
    <scope>NUCLEOTIDE SEQUENCE</scope>
    <source>
        <strain evidence="4">JCM 4956</strain>
    </source>
</reference>
<dbReference type="Proteomes" id="UP000645555">
    <property type="component" value="Unassembled WGS sequence"/>
</dbReference>
<dbReference type="SUPFAM" id="SSF49498">
    <property type="entry name" value="alpha-Amylase inhibitor tendamistat"/>
    <property type="match status" value="1"/>
</dbReference>
<evidence type="ECO:0000313" key="5">
    <source>
        <dbReference type="Proteomes" id="UP000645555"/>
    </source>
</evidence>
<keyword evidence="1" id="KW-0022">Alpha-amylase inhibitor</keyword>
<feature type="signal peptide" evidence="3">
    <location>
        <begin position="1"/>
        <end position="30"/>
    </location>
</feature>
<organism evidence="4 5">
    <name type="scientific">Streptomyces fructofermentans</name>
    <dbReference type="NCBI Taxonomy" id="152141"/>
    <lineage>
        <taxon>Bacteria</taxon>
        <taxon>Bacillati</taxon>
        <taxon>Actinomycetota</taxon>
        <taxon>Actinomycetes</taxon>
        <taxon>Kitasatosporales</taxon>
        <taxon>Streptomycetaceae</taxon>
        <taxon>Streptomyces</taxon>
    </lineage>
</organism>
<dbReference type="GO" id="GO:0015066">
    <property type="term" value="F:alpha-amylase inhibitor activity"/>
    <property type="evidence" value="ECO:0007669"/>
    <property type="project" value="UniProtKB-KW"/>
</dbReference>
<protein>
    <recommendedName>
        <fullName evidence="6">Alpha-amylase</fullName>
    </recommendedName>
</protein>
<evidence type="ECO:0000256" key="3">
    <source>
        <dbReference type="SAM" id="SignalP"/>
    </source>
</evidence>
<dbReference type="InterPro" id="IPR000833">
    <property type="entry name" value="A-amylase_inhib"/>
</dbReference>
<sequence length="105" mass="11000">MPGTSDLLRTTLCTVVATAALGGLAPTARAAGETDVPDCVHYASDWRYTTVLNDCDITVELTVEYTDGTQVPCRVVAPAAIATFPGYGPGHNDVTGLRACTRDAR</sequence>
<keyword evidence="2" id="KW-1015">Disulfide bond</keyword>
<evidence type="ECO:0008006" key="6">
    <source>
        <dbReference type="Google" id="ProtNLM"/>
    </source>
</evidence>
<feature type="chain" id="PRO_5037363814" description="Alpha-amylase" evidence="3">
    <location>
        <begin position="31"/>
        <end position="105"/>
    </location>
</feature>
<accession>A0A918KDX3</accession>
<dbReference type="InterPro" id="IPR036379">
    <property type="entry name" value="A-amylase_inhib_sf"/>
</dbReference>